<feature type="domain" description="BTB" evidence="2">
    <location>
        <begin position="30"/>
        <end position="90"/>
    </location>
</feature>
<accession>A0A6G1JBC8</accession>
<keyword evidence="1" id="KW-0040">ANK repeat</keyword>
<dbReference type="EMBL" id="MU005575">
    <property type="protein sequence ID" value="KAF2687530.1"/>
    <property type="molecule type" value="Genomic_DNA"/>
</dbReference>
<dbReference type="PROSITE" id="PS50097">
    <property type="entry name" value="BTB"/>
    <property type="match status" value="1"/>
</dbReference>
<dbReference type="InterPro" id="IPR036770">
    <property type="entry name" value="Ankyrin_rpt-contain_sf"/>
</dbReference>
<dbReference type="Proteomes" id="UP000799291">
    <property type="component" value="Unassembled WGS sequence"/>
</dbReference>
<dbReference type="PROSITE" id="PS50088">
    <property type="entry name" value="ANK_REPEAT"/>
    <property type="match status" value="1"/>
</dbReference>
<dbReference type="SMART" id="SM00225">
    <property type="entry name" value="BTB"/>
    <property type="match status" value="1"/>
</dbReference>
<dbReference type="SUPFAM" id="SSF54695">
    <property type="entry name" value="POZ domain"/>
    <property type="match status" value="1"/>
</dbReference>
<dbReference type="AlphaFoldDB" id="A0A6G1JBC8"/>
<dbReference type="InterPro" id="IPR011333">
    <property type="entry name" value="SKP1/BTB/POZ_sf"/>
</dbReference>
<dbReference type="InterPro" id="IPR000210">
    <property type="entry name" value="BTB/POZ_dom"/>
</dbReference>
<dbReference type="PANTHER" id="PTHR47843:SF5">
    <property type="entry name" value="BTB_POZ DOMAIN PROTEIN"/>
    <property type="match status" value="1"/>
</dbReference>
<protein>
    <submittedName>
        <fullName evidence="3">Ankyrin</fullName>
    </submittedName>
</protein>
<proteinExistence type="predicted"/>
<dbReference type="InterPro" id="IPR002110">
    <property type="entry name" value="Ankyrin_rpt"/>
</dbReference>
<dbReference type="SUPFAM" id="SSF48403">
    <property type="entry name" value="Ankyrin repeat"/>
    <property type="match status" value="1"/>
</dbReference>
<dbReference type="OrthoDB" id="6359816at2759"/>
<evidence type="ECO:0000313" key="4">
    <source>
        <dbReference type="Proteomes" id="UP000799291"/>
    </source>
</evidence>
<organism evidence="3 4">
    <name type="scientific">Lentithecium fluviatile CBS 122367</name>
    <dbReference type="NCBI Taxonomy" id="1168545"/>
    <lineage>
        <taxon>Eukaryota</taxon>
        <taxon>Fungi</taxon>
        <taxon>Dikarya</taxon>
        <taxon>Ascomycota</taxon>
        <taxon>Pezizomycotina</taxon>
        <taxon>Dothideomycetes</taxon>
        <taxon>Pleosporomycetidae</taxon>
        <taxon>Pleosporales</taxon>
        <taxon>Massarineae</taxon>
        <taxon>Lentitheciaceae</taxon>
        <taxon>Lentithecium</taxon>
    </lineage>
</organism>
<dbReference type="Pfam" id="PF00651">
    <property type="entry name" value="BTB"/>
    <property type="match status" value="1"/>
</dbReference>
<dbReference type="Gene3D" id="1.25.40.20">
    <property type="entry name" value="Ankyrin repeat-containing domain"/>
    <property type="match status" value="1"/>
</dbReference>
<keyword evidence="4" id="KW-1185">Reference proteome</keyword>
<sequence length="336" mass="37569">MDCAIKDDPANAELEAVQRLQSFLNADTFSDLTIRFSGRELKTHKVILCIHSKWFANAFRGGFVEASASTLELHDDDPEAVEGMLRYFYDLDPMPPCETYKPSIPEQTKLFAKLKHIVHVYAVADKYDVPMLRKTCLNSFVALARKCWLALWKSGELPNIIEAIYAFAIQKDTLRNAAVELSLEYIGDFRDSDGDAFQDLMETVPEFSADMLMQIPLPSPVKILAGWPKPFPEVLAAHSDQLVLHEAAKLGDLARCKTLIWTGTYVSIRDTNDSTPLHFAASFGRLPVVRFLVEKARADVNVRCGNRAFPTPLAWARYAGHDKIVDYLAAAGGLET</sequence>
<evidence type="ECO:0000259" key="2">
    <source>
        <dbReference type="PROSITE" id="PS50097"/>
    </source>
</evidence>
<reference evidence="3" key="1">
    <citation type="journal article" date="2020" name="Stud. Mycol.">
        <title>101 Dothideomycetes genomes: a test case for predicting lifestyles and emergence of pathogens.</title>
        <authorList>
            <person name="Haridas S."/>
            <person name="Albert R."/>
            <person name="Binder M."/>
            <person name="Bloem J."/>
            <person name="Labutti K."/>
            <person name="Salamov A."/>
            <person name="Andreopoulos B."/>
            <person name="Baker S."/>
            <person name="Barry K."/>
            <person name="Bills G."/>
            <person name="Bluhm B."/>
            <person name="Cannon C."/>
            <person name="Castanera R."/>
            <person name="Culley D."/>
            <person name="Daum C."/>
            <person name="Ezra D."/>
            <person name="Gonzalez J."/>
            <person name="Henrissat B."/>
            <person name="Kuo A."/>
            <person name="Liang C."/>
            <person name="Lipzen A."/>
            <person name="Lutzoni F."/>
            <person name="Magnuson J."/>
            <person name="Mondo S."/>
            <person name="Nolan M."/>
            <person name="Ohm R."/>
            <person name="Pangilinan J."/>
            <person name="Park H.-J."/>
            <person name="Ramirez L."/>
            <person name="Alfaro M."/>
            <person name="Sun H."/>
            <person name="Tritt A."/>
            <person name="Yoshinaga Y."/>
            <person name="Zwiers L.-H."/>
            <person name="Turgeon B."/>
            <person name="Goodwin S."/>
            <person name="Spatafora J."/>
            <person name="Crous P."/>
            <person name="Grigoriev I."/>
        </authorList>
    </citation>
    <scope>NUCLEOTIDE SEQUENCE</scope>
    <source>
        <strain evidence="3">CBS 122367</strain>
    </source>
</reference>
<dbReference type="Gene3D" id="3.30.710.10">
    <property type="entry name" value="Potassium Channel Kv1.1, Chain A"/>
    <property type="match status" value="1"/>
</dbReference>
<dbReference type="CDD" id="cd18186">
    <property type="entry name" value="BTB_POZ_ZBTB_KLHL-like"/>
    <property type="match status" value="1"/>
</dbReference>
<dbReference type="SMART" id="SM00248">
    <property type="entry name" value="ANK"/>
    <property type="match status" value="2"/>
</dbReference>
<evidence type="ECO:0000256" key="1">
    <source>
        <dbReference type="PROSITE-ProRule" id="PRU00023"/>
    </source>
</evidence>
<name>A0A6G1JBC8_9PLEO</name>
<dbReference type="Pfam" id="PF12796">
    <property type="entry name" value="Ank_2"/>
    <property type="match status" value="1"/>
</dbReference>
<evidence type="ECO:0000313" key="3">
    <source>
        <dbReference type="EMBL" id="KAF2687530.1"/>
    </source>
</evidence>
<dbReference type="PROSITE" id="PS50297">
    <property type="entry name" value="ANK_REP_REGION"/>
    <property type="match status" value="1"/>
</dbReference>
<feature type="repeat" description="ANK" evidence="1">
    <location>
        <begin position="272"/>
        <end position="295"/>
    </location>
</feature>
<dbReference type="PANTHER" id="PTHR47843">
    <property type="entry name" value="BTB DOMAIN-CONTAINING PROTEIN-RELATED"/>
    <property type="match status" value="1"/>
</dbReference>
<gene>
    <name evidence="3" type="ORF">K458DRAFT_334035</name>
</gene>